<feature type="region of interest" description="Disordered" evidence="1">
    <location>
        <begin position="662"/>
        <end position="710"/>
    </location>
</feature>
<feature type="compositionally biased region" description="Basic and acidic residues" evidence="1">
    <location>
        <begin position="511"/>
        <end position="530"/>
    </location>
</feature>
<keyword evidence="2" id="KW-1133">Transmembrane helix</keyword>
<organism evidence="3 4">
    <name type="scientific">Plasmodium chabaudi chabaudi</name>
    <dbReference type="NCBI Taxonomy" id="31271"/>
    <lineage>
        <taxon>Eukaryota</taxon>
        <taxon>Sar</taxon>
        <taxon>Alveolata</taxon>
        <taxon>Apicomplexa</taxon>
        <taxon>Aconoidasida</taxon>
        <taxon>Haemosporida</taxon>
        <taxon>Plasmodiidae</taxon>
        <taxon>Plasmodium</taxon>
        <taxon>Plasmodium (Vinckeia)</taxon>
    </lineage>
</organism>
<dbReference type="Proteomes" id="UP000195489">
    <property type="component" value="Unassembled WGS sequence"/>
</dbReference>
<feature type="compositionally biased region" description="Basic and acidic residues" evidence="1">
    <location>
        <begin position="662"/>
        <end position="681"/>
    </location>
</feature>
<reference evidence="3 4" key="1">
    <citation type="submission" date="2016-08" db="EMBL/GenBank/DDBJ databases">
        <authorList>
            <consortium name="Pathogen Informatics"/>
        </authorList>
    </citation>
    <scope>NUCLEOTIDE SEQUENCE [LARGE SCALE GENOMIC DNA]</scope>
    <source>
        <strain evidence="3 4">CB</strain>
    </source>
</reference>
<keyword evidence="2" id="KW-0472">Membrane</keyword>
<evidence type="ECO:0000313" key="3">
    <source>
        <dbReference type="EMBL" id="SCL90761.1"/>
    </source>
</evidence>
<feature type="transmembrane region" description="Helical" evidence="2">
    <location>
        <begin position="913"/>
        <end position="932"/>
    </location>
</feature>
<dbReference type="EMBL" id="FMIM01000339">
    <property type="protein sequence ID" value="SCL90761.1"/>
    <property type="molecule type" value="Genomic_DNA"/>
</dbReference>
<feature type="transmembrane region" description="Helical" evidence="2">
    <location>
        <begin position="590"/>
        <end position="613"/>
    </location>
</feature>
<feature type="compositionally biased region" description="Polar residues" evidence="1">
    <location>
        <begin position="371"/>
        <end position="398"/>
    </location>
</feature>
<evidence type="ECO:0000256" key="2">
    <source>
        <dbReference type="SAM" id="Phobius"/>
    </source>
</evidence>
<proteinExistence type="predicted"/>
<sequence length="939" mass="106623">MDKNVCKLFADADDVFNHGTVKENIFNTSNLYKKYCPNGNCNTNYDRISALCEYLLAELPKLNNNPKGSEDNVNQNYEYVFMWLADKFIKISPGRSFSLNDYYEKVIVNHGGNFNCWGKLDNKEHLKDSNISIMALFYQAFMNICNPIMKNEISNFELKKFMNFDNSCYQVYDLINFQVSNCDPYVQLLINLKKSYDEYRNLAIEKIPKEDLKNILTFLPIMNNDDQKGLQFQSQGCIELHAMFEQSYKKPKPRRRQRMPKHPPNDAKIQKEKVKINKGESNKPTNSAEKHNEPQKEIQPSKPKAPASPQKSDTQPQIFPKSSQNLQETPPNNNHVSSNVTGAPTDMENVSVNQVNNQEIAKTRSRRGLALQQNHHTSNHSESLSQLSETTVENTPVESSDKLEDTRSEPAKRIKRNVPQDKPPNQEGNPEKKTPDSLSLENPESESSNIVNVIDYSVNFFKTYSSLFNDTINTIENHIHDIIISKINDIIDKIVKYQQIIQAIKFSKDPIQEANDHQKEPENSQKKKAEQPPSQKENVEQPPSTKTTEETPVNSDGILSKLVSEPGNNVMELNGNITKLLSSKFGGYKVAIMALMAVSIPIVLAIMYKYLYYGCGKTSKKKKMVKKIINSQNGKRKINDIIDKIVKYQQIIQAIKFSKDPIQEANDHQKEPENSQKKKAEQPPSQKENVEQPPSTKTTEETPVNSDGILSKLVSEPGNNVMELNGNITKLLSSKFGGYKVAIMALMAVSIPIVLAIMYKYLYYGCGKTSKKKKMVKKIINSQNGKRKVKKIINPIDGKNTSNTIISPINVKRTLKTVINPIDGKNTSNTIISSINVKRTLKTIMNSIDEENTENATISPNREETNVKTTIDSDCEEKTTIVIINSYDEKDVTIQNVKSSSPKTTSLNGYKHIFANPAPFINLFFLLIFFVYKRKYNFL</sequence>
<feature type="region of interest" description="Disordered" evidence="1">
    <location>
        <begin position="248"/>
        <end position="347"/>
    </location>
</feature>
<dbReference type="AlphaFoldDB" id="A0A1D3L9G7"/>
<gene>
    <name evidence="3" type="ORF">PCHCB_000536100</name>
</gene>
<feature type="compositionally biased region" description="Low complexity" evidence="1">
    <location>
        <begin position="437"/>
        <end position="446"/>
    </location>
</feature>
<feature type="compositionally biased region" description="Basic residues" evidence="1">
    <location>
        <begin position="249"/>
        <end position="261"/>
    </location>
</feature>
<feature type="compositionally biased region" description="Polar residues" evidence="1">
    <location>
        <begin position="683"/>
        <end position="705"/>
    </location>
</feature>
<feature type="region of interest" description="Disordered" evidence="1">
    <location>
        <begin position="362"/>
        <end position="446"/>
    </location>
</feature>
<feature type="region of interest" description="Disordered" evidence="1">
    <location>
        <begin position="511"/>
        <end position="558"/>
    </location>
</feature>
<evidence type="ECO:0000313" key="4">
    <source>
        <dbReference type="Proteomes" id="UP000195489"/>
    </source>
</evidence>
<accession>A0A1D3L9G7</accession>
<protein>
    <submittedName>
        <fullName evidence="3">CIR protein</fullName>
    </submittedName>
</protein>
<dbReference type="Pfam" id="PF06022">
    <property type="entry name" value="Cir_Bir_Yir"/>
    <property type="match status" value="1"/>
</dbReference>
<feature type="compositionally biased region" description="Polar residues" evidence="1">
    <location>
        <begin position="313"/>
        <end position="342"/>
    </location>
</feature>
<dbReference type="InterPro" id="IPR006477">
    <property type="entry name" value="Yir_bir_cir"/>
</dbReference>
<feature type="compositionally biased region" description="Polar residues" evidence="1">
    <location>
        <begin position="532"/>
        <end position="554"/>
    </location>
</feature>
<evidence type="ECO:0000256" key="1">
    <source>
        <dbReference type="SAM" id="MobiDB-lite"/>
    </source>
</evidence>
<name>A0A1D3L9G7_PLACU</name>
<feature type="transmembrane region" description="Helical" evidence="2">
    <location>
        <begin position="741"/>
        <end position="764"/>
    </location>
</feature>
<feature type="compositionally biased region" description="Low complexity" evidence="1">
    <location>
        <begin position="300"/>
        <end position="312"/>
    </location>
</feature>
<keyword evidence="2" id="KW-0812">Transmembrane</keyword>
<feature type="compositionally biased region" description="Basic and acidic residues" evidence="1">
    <location>
        <begin position="399"/>
        <end position="412"/>
    </location>
</feature>
<feature type="compositionally biased region" description="Basic and acidic residues" evidence="1">
    <location>
        <begin position="263"/>
        <end position="281"/>
    </location>
</feature>